<proteinExistence type="inferred from homology"/>
<dbReference type="OrthoDB" id="9815791at2"/>
<feature type="domain" description="Alcohol dehydrogenase iron-type/glycerol dehydrogenase GldA" evidence="3">
    <location>
        <begin position="12"/>
        <end position="185"/>
    </location>
</feature>
<dbReference type="InterPro" id="IPR056798">
    <property type="entry name" value="ADH_Fe_C"/>
</dbReference>
<keyword evidence="6" id="KW-1185">Reference proteome</keyword>
<dbReference type="Pfam" id="PF25137">
    <property type="entry name" value="ADH_Fe_C"/>
    <property type="match status" value="1"/>
</dbReference>
<dbReference type="AlphaFoldDB" id="A0A5C6UE47"/>
<dbReference type="EMBL" id="VOQR01000001">
    <property type="protein sequence ID" value="TXC71077.1"/>
    <property type="molecule type" value="Genomic_DNA"/>
</dbReference>
<dbReference type="RefSeq" id="WP_147082011.1">
    <property type="nucleotide sequence ID" value="NZ_VOQR01000001.1"/>
</dbReference>
<sequence length="385" mass="39984">MSRSFRHFDPGSRILYGEDCLGQLSAELRRVGAKRAVVFCGNTIARSEPGLETVRAALGEFCVGAFTGVAEQSPLPSVEAAARLLAERDADAVVAIGGGSAVVTARAASILYGEGGDIRDLCTVFTPGAAPKSPRLANPKLPQFVIPTTPTTAFAKSGAAVTVEDGRRLALFDPKARVQALFVHPAFLRATPWRLTLDAALDAFAQGVQGLESARREPLADALLIHGVRLIRQSLDDARDGDSDAARRDLVLAAQLIGQGTDFVGAGMASAIGHAIGARCAVGNGHAKAVVLPHTLVFNSAATQGRLAELANALEPGSGGDANALAGTCTAFFASLDVPSRLRDLGVPEEALPLIAADAAQDWFITQNPRAVSAADVVALLQVVW</sequence>
<evidence type="ECO:0000313" key="6">
    <source>
        <dbReference type="Proteomes" id="UP000321250"/>
    </source>
</evidence>
<dbReference type="PANTHER" id="PTHR11496:SF102">
    <property type="entry name" value="ALCOHOL DEHYDROGENASE 4"/>
    <property type="match status" value="1"/>
</dbReference>
<feature type="domain" description="Fe-containing alcohol dehydrogenase-like C-terminal" evidence="4">
    <location>
        <begin position="198"/>
        <end position="382"/>
    </location>
</feature>
<evidence type="ECO:0000259" key="3">
    <source>
        <dbReference type="Pfam" id="PF00465"/>
    </source>
</evidence>
<dbReference type="SUPFAM" id="SSF56796">
    <property type="entry name" value="Dehydroquinate synthase-like"/>
    <property type="match status" value="1"/>
</dbReference>
<accession>A0A5C6UE47</accession>
<evidence type="ECO:0000313" key="5">
    <source>
        <dbReference type="EMBL" id="TXC71077.1"/>
    </source>
</evidence>
<evidence type="ECO:0000256" key="1">
    <source>
        <dbReference type="ARBA" id="ARBA00007358"/>
    </source>
</evidence>
<keyword evidence="2" id="KW-0560">Oxidoreductase</keyword>
<dbReference type="Pfam" id="PF00465">
    <property type="entry name" value="Fe-ADH"/>
    <property type="match status" value="1"/>
</dbReference>
<dbReference type="GO" id="GO:0004022">
    <property type="term" value="F:alcohol dehydrogenase (NAD+) activity"/>
    <property type="evidence" value="ECO:0007669"/>
    <property type="project" value="TreeGrafter"/>
</dbReference>
<gene>
    <name evidence="5" type="ORF">FSB78_09025</name>
</gene>
<dbReference type="CDD" id="cd14866">
    <property type="entry name" value="Fe-ADH-like"/>
    <property type="match status" value="1"/>
</dbReference>
<organism evidence="5 6">
    <name type="scientific">Sphingomonas ginsenosidivorax</name>
    <dbReference type="NCBI Taxonomy" id="862135"/>
    <lineage>
        <taxon>Bacteria</taxon>
        <taxon>Pseudomonadati</taxon>
        <taxon>Pseudomonadota</taxon>
        <taxon>Alphaproteobacteria</taxon>
        <taxon>Sphingomonadales</taxon>
        <taxon>Sphingomonadaceae</taxon>
        <taxon>Sphingomonas</taxon>
    </lineage>
</organism>
<comment type="similarity">
    <text evidence="1">Belongs to the iron-containing alcohol dehydrogenase family.</text>
</comment>
<protein>
    <submittedName>
        <fullName evidence="5">Iron-containing alcohol dehydrogenase</fullName>
    </submittedName>
</protein>
<evidence type="ECO:0000259" key="4">
    <source>
        <dbReference type="Pfam" id="PF25137"/>
    </source>
</evidence>
<reference evidence="5 6" key="1">
    <citation type="journal article" date="2013" name="Antonie Van Leeuwenhoek">
        <title>Sphingomonas ginsenosidivorax sp. nov., with the ability to transform ginsenosides.</title>
        <authorList>
            <person name="Jin X.F."/>
            <person name="Kim J.K."/>
            <person name="Liu Q.M."/>
            <person name="Kang M.S."/>
            <person name="He D."/>
            <person name="Jin F.X."/>
            <person name="Kim S.C."/>
            <person name="Im W.T."/>
        </authorList>
    </citation>
    <scope>NUCLEOTIDE SEQUENCE [LARGE SCALE GENOMIC DNA]</scope>
    <source>
        <strain evidence="5 6">KHI67</strain>
    </source>
</reference>
<dbReference type="InterPro" id="IPR039697">
    <property type="entry name" value="Alcohol_dehydrogenase_Fe"/>
</dbReference>
<dbReference type="Proteomes" id="UP000321250">
    <property type="component" value="Unassembled WGS sequence"/>
</dbReference>
<dbReference type="GO" id="GO:0046872">
    <property type="term" value="F:metal ion binding"/>
    <property type="evidence" value="ECO:0007669"/>
    <property type="project" value="InterPro"/>
</dbReference>
<dbReference type="Gene3D" id="1.20.1090.10">
    <property type="entry name" value="Dehydroquinate synthase-like - alpha domain"/>
    <property type="match status" value="1"/>
</dbReference>
<dbReference type="Gene3D" id="3.40.50.1970">
    <property type="match status" value="1"/>
</dbReference>
<dbReference type="InterPro" id="IPR001670">
    <property type="entry name" value="ADH_Fe/GldA"/>
</dbReference>
<comment type="caution">
    <text evidence="5">The sequence shown here is derived from an EMBL/GenBank/DDBJ whole genome shotgun (WGS) entry which is preliminary data.</text>
</comment>
<evidence type="ECO:0000256" key="2">
    <source>
        <dbReference type="ARBA" id="ARBA00023002"/>
    </source>
</evidence>
<name>A0A5C6UE47_9SPHN</name>
<dbReference type="PANTHER" id="PTHR11496">
    <property type="entry name" value="ALCOHOL DEHYDROGENASE"/>
    <property type="match status" value="1"/>
</dbReference>